<proteinExistence type="predicted"/>
<organism evidence="2">
    <name type="scientific">Cacopsylla melanoneura</name>
    <dbReference type="NCBI Taxonomy" id="428564"/>
    <lineage>
        <taxon>Eukaryota</taxon>
        <taxon>Metazoa</taxon>
        <taxon>Ecdysozoa</taxon>
        <taxon>Arthropoda</taxon>
        <taxon>Hexapoda</taxon>
        <taxon>Insecta</taxon>
        <taxon>Pterygota</taxon>
        <taxon>Neoptera</taxon>
        <taxon>Paraneoptera</taxon>
        <taxon>Hemiptera</taxon>
        <taxon>Sternorrhyncha</taxon>
        <taxon>Psylloidea</taxon>
        <taxon>Psyllidae</taxon>
        <taxon>Psyllinae</taxon>
        <taxon>Cacopsylla</taxon>
    </lineage>
</organism>
<dbReference type="EMBL" id="HBUF01130100">
    <property type="protein sequence ID" value="CAG6643987.1"/>
    <property type="molecule type" value="Transcribed_RNA"/>
</dbReference>
<name>A0A8D8ZC43_9HEMI</name>
<feature type="transmembrane region" description="Helical" evidence="1">
    <location>
        <begin position="36"/>
        <end position="56"/>
    </location>
</feature>
<protein>
    <submittedName>
        <fullName evidence="2">Uncharacterized protein</fullName>
    </submittedName>
</protein>
<feature type="transmembrane region" description="Helical" evidence="1">
    <location>
        <begin position="9"/>
        <end position="30"/>
    </location>
</feature>
<evidence type="ECO:0000313" key="2">
    <source>
        <dbReference type="EMBL" id="CAG6744249.1"/>
    </source>
</evidence>
<dbReference type="EMBL" id="HBUF01462678">
    <property type="protein sequence ID" value="CAG6744249.1"/>
    <property type="molecule type" value="Transcribed_RNA"/>
</dbReference>
<keyword evidence="1" id="KW-1133">Transmembrane helix</keyword>
<reference evidence="2" key="1">
    <citation type="submission" date="2021-05" db="EMBL/GenBank/DDBJ databases">
        <authorList>
            <person name="Alioto T."/>
            <person name="Alioto T."/>
            <person name="Gomez Garrido J."/>
        </authorList>
    </citation>
    <scope>NUCLEOTIDE SEQUENCE</scope>
</reference>
<keyword evidence="1" id="KW-0472">Membrane</keyword>
<sequence length="118" mass="13291">MFWEFLEGILWTLSISCCAIGISIFLPISITTSLRSSSLTSGTPSICIFLFLVYCCRSSSSPFTFFSSFFKPSFSFSSTFCFSQILVKSSRNLDILLFFLHRSSYFSLSQPIVFVSLS</sequence>
<dbReference type="AlphaFoldDB" id="A0A8D8ZC43"/>
<accession>A0A8D8ZC43</accession>
<keyword evidence="1" id="KW-0812">Transmembrane</keyword>
<evidence type="ECO:0000256" key="1">
    <source>
        <dbReference type="SAM" id="Phobius"/>
    </source>
</evidence>